<dbReference type="Pfam" id="PF01925">
    <property type="entry name" value="TauE"/>
    <property type="match status" value="1"/>
</dbReference>
<feature type="transmembrane region" description="Helical" evidence="5">
    <location>
        <begin position="202"/>
        <end position="221"/>
    </location>
</feature>
<name>A0A8J3XUJ3_9ACTN</name>
<keyword evidence="5" id="KW-1003">Cell membrane</keyword>
<protein>
    <recommendedName>
        <fullName evidence="5">Probable membrane transporter protein</fullName>
    </recommendedName>
</protein>
<keyword evidence="2 5" id="KW-0812">Transmembrane</keyword>
<dbReference type="InterPro" id="IPR002781">
    <property type="entry name" value="TM_pro_TauE-like"/>
</dbReference>
<dbReference type="AlphaFoldDB" id="A0A8J3XUJ3"/>
<dbReference type="EMBL" id="BOOR01000008">
    <property type="protein sequence ID" value="GII53165.1"/>
    <property type="molecule type" value="Genomic_DNA"/>
</dbReference>
<comment type="similarity">
    <text evidence="5">Belongs to the 4-toluene sulfonate uptake permease (TSUP) (TC 2.A.102) family.</text>
</comment>
<evidence type="ECO:0000313" key="7">
    <source>
        <dbReference type="Proteomes" id="UP000605992"/>
    </source>
</evidence>
<feature type="transmembrane region" description="Helical" evidence="5">
    <location>
        <begin position="228"/>
        <end position="246"/>
    </location>
</feature>
<evidence type="ECO:0000256" key="2">
    <source>
        <dbReference type="ARBA" id="ARBA00022692"/>
    </source>
</evidence>
<accession>A0A8J3XUJ3</accession>
<proteinExistence type="inferred from homology"/>
<evidence type="ECO:0000313" key="6">
    <source>
        <dbReference type="EMBL" id="GII53165.1"/>
    </source>
</evidence>
<keyword evidence="7" id="KW-1185">Reference proteome</keyword>
<comment type="subcellular location">
    <subcellularLocation>
        <location evidence="5">Cell membrane</location>
        <topology evidence="5">Multi-pass membrane protein</topology>
    </subcellularLocation>
    <subcellularLocation>
        <location evidence="1">Membrane</location>
        <topology evidence="1">Multi-pass membrane protein</topology>
    </subcellularLocation>
</comment>
<dbReference type="Proteomes" id="UP000605992">
    <property type="component" value="Unassembled WGS sequence"/>
</dbReference>
<keyword evidence="4 5" id="KW-0472">Membrane</keyword>
<sequence>MLRVSLLVVAGAVGGMIGSAGGTASLITYPAMLAVGIPPLAANVTNSVAFLASWPGSALGGRPELIGQGPWLWRWAPLTAVASALGAGLLLLTPAAVFDQLVPCLLAVAALALLAQPKISAWLARRGDGGGLKRLLPIGLAFSAIYNGYWGAGAGIVTLTVLMIASKQRFAQANAFKNMLLGVADVACCAVLIVFWPVDWAAAVPLGAGLLAGSMVGPAVARRVPASVARVTTALVGLGLAVSLWIGNH</sequence>
<feature type="transmembrane region" description="Helical" evidence="5">
    <location>
        <begin position="72"/>
        <end position="92"/>
    </location>
</feature>
<comment type="caution">
    <text evidence="6">The sequence shown here is derived from an EMBL/GenBank/DDBJ whole genome shotgun (WGS) entry which is preliminary data.</text>
</comment>
<gene>
    <name evidence="6" type="ORF">Pth03_15540</name>
</gene>
<feature type="transmembrane region" description="Helical" evidence="5">
    <location>
        <begin position="104"/>
        <end position="124"/>
    </location>
</feature>
<evidence type="ECO:0000256" key="4">
    <source>
        <dbReference type="ARBA" id="ARBA00023136"/>
    </source>
</evidence>
<reference evidence="6" key="1">
    <citation type="submission" date="2021-01" db="EMBL/GenBank/DDBJ databases">
        <title>Whole genome shotgun sequence of Planotetraspora thailandica NBRC 104271.</title>
        <authorList>
            <person name="Komaki H."/>
            <person name="Tamura T."/>
        </authorList>
    </citation>
    <scope>NUCLEOTIDE SEQUENCE</scope>
    <source>
        <strain evidence="6">NBRC 104271</strain>
    </source>
</reference>
<dbReference type="GO" id="GO:0005886">
    <property type="term" value="C:plasma membrane"/>
    <property type="evidence" value="ECO:0007669"/>
    <property type="project" value="UniProtKB-SubCell"/>
</dbReference>
<evidence type="ECO:0000256" key="3">
    <source>
        <dbReference type="ARBA" id="ARBA00022989"/>
    </source>
</evidence>
<feature type="transmembrane region" description="Helical" evidence="5">
    <location>
        <begin position="178"/>
        <end position="196"/>
    </location>
</feature>
<evidence type="ECO:0000256" key="1">
    <source>
        <dbReference type="ARBA" id="ARBA00004141"/>
    </source>
</evidence>
<organism evidence="6 7">
    <name type="scientific">Planotetraspora thailandica</name>
    <dbReference type="NCBI Taxonomy" id="487172"/>
    <lineage>
        <taxon>Bacteria</taxon>
        <taxon>Bacillati</taxon>
        <taxon>Actinomycetota</taxon>
        <taxon>Actinomycetes</taxon>
        <taxon>Streptosporangiales</taxon>
        <taxon>Streptosporangiaceae</taxon>
        <taxon>Planotetraspora</taxon>
    </lineage>
</organism>
<feature type="transmembrane region" description="Helical" evidence="5">
    <location>
        <begin position="144"/>
        <end position="166"/>
    </location>
</feature>
<evidence type="ECO:0000256" key="5">
    <source>
        <dbReference type="RuleBase" id="RU363041"/>
    </source>
</evidence>
<keyword evidence="3 5" id="KW-1133">Transmembrane helix</keyword>